<feature type="compositionally biased region" description="Basic residues" evidence="1">
    <location>
        <begin position="233"/>
        <end position="249"/>
    </location>
</feature>
<gene>
    <name evidence="2" type="ORF">KZJ38_11045</name>
</gene>
<organism evidence="2 3">
    <name type="scientific">Paraburkholderia edwinii</name>
    <dbReference type="NCBI Taxonomy" id="2861782"/>
    <lineage>
        <taxon>Bacteria</taxon>
        <taxon>Pseudomonadati</taxon>
        <taxon>Pseudomonadota</taxon>
        <taxon>Betaproteobacteria</taxon>
        <taxon>Burkholderiales</taxon>
        <taxon>Burkholderiaceae</taxon>
        <taxon>Paraburkholderia</taxon>
    </lineage>
</organism>
<feature type="region of interest" description="Disordered" evidence="1">
    <location>
        <begin position="88"/>
        <end position="110"/>
    </location>
</feature>
<feature type="compositionally biased region" description="Low complexity" evidence="1">
    <location>
        <begin position="12"/>
        <end position="25"/>
    </location>
</feature>
<reference evidence="2 3" key="1">
    <citation type="submission" date="2021-07" db="EMBL/GenBank/DDBJ databases">
        <title>Paraburkholderia edwinii protects Aspergillus sp. from phenazines by acting as a toxin sponge.</title>
        <authorList>
            <person name="Dahlstrom K.M."/>
            <person name="Newman D.K."/>
        </authorList>
    </citation>
    <scope>NUCLEOTIDE SEQUENCE [LARGE SCALE GENOMIC DNA]</scope>
    <source>
        <strain evidence="2 3">Pe01</strain>
    </source>
</reference>
<evidence type="ECO:0000256" key="1">
    <source>
        <dbReference type="SAM" id="MobiDB-lite"/>
    </source>
</evidence>
<feature type="region of interest" description="Disordered" evidence="1">
    <location>
        <begin position="204"/>
        <end position="249"/>
    </location>
</feature>
<feature type="region of interest" description="Disordered" evidence="1">
    <location>
        <begin position="1"/>
        <end position="25"/>
    </location>
</feature>
<dbReference type="Proteomes" id="UP000826462">
    <property type="component" value="Chromosome 1"/>
</dbReference>
<feature type="compositionally biased region" description="Low complexity" evidence="1">
    <location>
        <begin position="95"/>
        <end position="108"/>
    </location>
</feature>
<evidence type="ECO:0000313" key="3">
    <source>
        <dbReference type="Proteomes" id="UP000826462"/>
    </source>
</evidence>
<dbReference type="InterPro" id="IPR021549">
    <property type="entry name" value="DUF2894"/>
</dbReference>
<dbReference type="Pfam" id="PF11445">
    <property type="entry name" value="DUF2894"/>
    <property type="match status" value="1"/>
</dbReference>
<dbReference type="RefSeq" id="WP_219795954.1">
    <property type="nucleotide sequence ID" value="NZ_CP080095.1"/>
</dbReference>
<proteinExistence type="predicted"/>
<evidence type="ECO:0000313" key="2">
    <source>
        <dbReference type="EMBL" id="QYD66960.1"/>
    </source>
</evidence>
<feature type="compositionally biased region" description="Gly residues" evidence="1">
    <location>
        <begin position="204"/>
        <end position="216"/>
    </location>
</feature>
<sequence length="249" mass="25827">MSDVRETPQSPRAASDDAAGGDARATLDAWREAGADRLDPLRFAALDALARRIAKLSSPAEGELQRLLDARLAGLMTSYAEDIERKRDEVESQGAQTAQAAQTNNANARPGTSLAALSASLNGRADRGDTLADTLQYFHATWSKLSAGRQLRQSLEQVPGNAGPLNSNRLVHRALSLMNELSPGYLQQFLSYVETLSALGDLVGGGSGGGSSGSGSGSASADAPGADGASRGKSAKGAKPVIRRKPKAN</sequence>
<keyword evidence="3" id="KW-1185">Reference proteome</keyword>
<name>A0ABX8UE41_9BURK</name>
<feature type="compositionally biased region" description="Low complexity" evidence="1">
    <location>
        <begin position="217"/>
        <end position="229"/>
    </location>
</feature>
<dbReference type="EMBL" id="CP080095">
    <property type="protein sequence ID" value="QYD66960.1"/>
    <property type="molecule type" value="Genomic_DNA"/>
</dbReference>
<protein>
    <submittedName>
        <fullName evidence="2">DUF2894 domain-containing protein</fullName>
    </submittedName>
</protein>
<accession>A0ABX8UE41</accession>